<gene>
    <name evidence="2" type="ordered locus">TTE0045</name>
</gene>
<dbReference type="HOGENOM" id="CLU_2104488_0_0_9"/>
<reference evidence="2 3" key="1">
    <citation type="journal article" date="2002" name="Genome Res.">
        <title>A complete sequence of the T. tengcongensis genome.</title>
        <authorList>
            <person name="Bao Q."/>
            <person name="Tian Y."/>
            <person name="Li W."/>
            <person name="Xu Z."/>
            <person name="Xuan Z."/>
            <person name="Hu S."/>
            <person name="Dong W."/>
            <person name="Yang J."/>
            <person name="Chen Y."/>
            <person name="Xue Y."/>
            <person name="Xu Y."/>
            <person name="Lai X."/>
            <person name="Huang L."/>
            <person name="Dong X."/>
            <person name="Ma Y."/>
            <person name="Ling L."/>
            <person name="Tan H."/>
            <person name="Chen R."/>
            <person name="Wang J."/>
            <person name="Yu J."/>
            <person name="Yang H."/>
        </authorList>
    </citation>
    <scope>NUCLEOTIDE SEQUENCE [LARGE SCALE GENOMIC DNA]</scope>
    <source>
        <strain evidence="3">DSM 15242 / JCM 11007 / NBRC 100824 / MB4</strain>
    </source>
</reference>
<proteinExistence type="predicted"/>
<feature type="transmembrane region" description="Helical" evidence="1">
    <location>
        <begin position="89"/>
        <end position="105"/>
    </location>
</feature>
<dbReference type="EMBL" id="AE008691">
    <property type="protein sequence ID" value="AAM23357.1"/>
    <property type="molecule type" value="Genomic_DNA"/>
</dbReference>
<accession>Q8RDI1</accession>
<evidence type="ECO:0000313" key="2">
    <source>
        <dbReference type="EMBL" id="AAM23357.1"/>
    </source>
</evidence>
<keyword evidence="3" id="KW-1185">Reference proteome</keyword>
<keyword evidence="1" id="KW-0812">Transmembrane</keyword>
<keyword evidence="1" id="KW-1133">Transmembrane helix</keyword>
<sequence length="115" mass="13346">MLLALKQLLFLYRFLQSYAILLLSFFKTYYFKNKEDLNCLFLCQLQTIYCRIIKSIMPGIPKKPAISAVTGFIAINMPNDFPAMFMKKSIIPPIIPFNIILIKILRGTTKSHPKR</sequence>
<feature type="transmembrane region" description="Helical" evidence="1">
    <location>
        <begin position="12"/>
        <end position="31"/>
    </location>
</feature>
<dbReference type="AlphaFoldDB" id="Q8RDI1"/>
<dbReference type="Proteomes" id="UP000000555">
    <property type="component" value="Chromosome"/>
</dbReference>
<evidence type="ECO:0000313" key="3">
    <source>
        <dbReference type="Proteomes" id="UP000000555"/>
    </source>
</evidence>
<organism evidence="2 3">
    <name type="scientific">Caldanaerobacter subterraneus subsp. tengcongensis (strain DSM 15242 / JCM 11007 / NBRC 100824 / MB4)</name>
    <name type="common">Thermoanaerobacter tengcongensis</name>
    <dbReference type="NCBI Taxonomy" id="273068"/>
    <lineage>
        <taxon>Bacteria</taxon>
        <taxon>Bacillati</taxon>
        <taxon>Bacillota</taxon>
        <taxon>Clostridia</taxon>
        <taxon>Thermoanaerobacterales</taxon>
        <taxon>Thermoanaerobacteraceae</taxon>
        <taxon>Caldanaerobacter</taxon>
    </lineage>
</organism>
<name>Q8RDI1_CALS4</name>
<evidence type="ECO:0000256" key="1">
    <source>
        <dbReference type="SAM" id="Phobius"/>
    </source>
</evidence>
<protein>
    <submittedName>
        <fullName evidence="2">Uncharacterized protein</fullName>
    </submittedName>
</protein>
<keyword evidence="1" id="KW-0472">Membrane</keyword>
<dbReference type="KEGG" id="tte:TTE0045"/>